<evidence type="ECO:0000313" key="3">
    <source>
        <dbReference type="Proteomes" id="UP001566132"/>
    </source>
</evidence>
<keyword evidence="1" id="KW-0472">Membrane</keyword>
<dbReference type="Proteomes" id="UP001566132">
    <property type="component" value="Unassembled WGS sequence"/>
</dbReference>
<comment type="caution">
    <text evidence="2">The sequence shown here is derived from an EMBL/GenBank/DDBJ whole genome shotgun (WGS) entry which is preliminary data.</text>
</comment>
<evidence type="ECO:0000256" key="1">
    <source>
        <dbReference type="SAM" id="Phobius"/>
    </source>
</evidence>
<evidence type="ECO:0000313" key="2">
    <source>
        <dbReference type="EMBL" id="KAL1491263.1"/>
    </source>
</evidence>
<dbReference type="EMBL" id="JBDJPC010000009">
    <property type="protein sequence ID" value="KAL1491263.1"/>
    <property type="molecule type" value="Genomic_DNA"/>
</dbReference>
<feature type="transmembrane region" description="Helical" evidence="1">
    <location>
        <begin position="13"/>
        <end position="34"/>
    </location>
</feature>
<keyword evidence="1" id="KW-1133">Transmembrane helix</keyword>
<keyword evidence="3" id="KW-1185">Reference proteome</keyword>
<name>A0ABD1E9M8_HYPHA</name>
<proteinExistence type="predicted"/>
<gene>
    <name evidence="2" type="ORF">ABEB36_011883</name>
</gene>
<feature type="transmembrane region" description="Helical" evidence="1">
    <location>
        <begin position="115"/>
        <end position="134"/>
    </location>
</feature>
<reference evidence="2 3" key="1">
    <citation type="submission" date="2024-05" db="EMBL/GenBank/DDBJ databases">
        <title>Genetic variation in Jamaican populations of the coffee berry borer (Hypothenemus hampei).</title>
        <authorList>
            <person name="Errbii M."/>
            <person name="Myrie A."/>
        </authorList>
    </citation>
    <scope>NUCLEOTIDE SEQUENCE [LARGE SCALE GENOMIC DNA]</scope>
    <source>
        <strain evidence="2">JA-Hopewell-2020-01-JO</strain>
        <tissue evidence="2">Whole body</tissue>
    </source>
</reference>
<accession>A0ABD1E9M8</accession>
<feature type="transmembrane region" description="Helical" evidence="1">
    <location>
        <begin position="55"/>
        <end position="76"/>
    </location>
</feature>
<sequence length="140" mass="15229">MGKGNGFEMNLDMILRIIELILLTVAMILFLINSDRNPEILTYAHTYSVAQGDDAMNMSASIFIIVLVILVCMKLFKDEELDQEFVGWLAIVGTALLIPTGIVVCINYRNGSGSIIISGIMAIVAGCCLLVEALKDLGVF</sequence>
<keyword evidence="1" id="KW-0812">Transmembrane</keyword>
<organism evidence="2 3">
    <name type="scientific">Hypothenemus hampei</name>
    <name type="common">Coffee berry borer</name>
    <dbReference type="NCBI Taxonomy" id="57062"/>
    <lineage>
        <taxon>Eukaryota</taxon>
        <taxon>Metazoa</taxon>
        <taxon>Ecdysozoa</taxon>
        <taxon>Arthropoda</taxon>
        <taxon>Hexapoda</taxon>
        <taxon>Insecta</taxon>
        <taxon>Pterygota</taxon>
        <taxon>Neoptera</taxon>
        <taxon>Endopterygota</taxon>
        <taxon>Coleoptera</taxon>
        <taxon>Polyphaga</taxon>
        <taxon>Cucujiformia</taxon>
        <taxon>Curculionidae</taxon>
        <taxon>Scolytinae</taxon>
        <taxon>Hypothenemus</taxon>
    </lineage>
</organism>
<dbReference type="AlphaFoldDB" id="A0ABD1E9M8"/>
<protein>
    <submittedName>
        <fullName evidence="2">Uncharacterized protein</fullName>
    </submittedName>
</protein>
<feature type="transmembrane region" description="Helical" evidence="1">
    <location>
        <begin position="88"/>
        <end position="108"/>
    </location>
</feature>